<dbReference type="Pfam" id="PF01316">
    <property type="entry name" value="Arg_repressor"/>
    <property type="match status" value="1"/>
</dbReference>
<dbReference type="GO" id="GO:0006526">
    <property type="term" value="P:L-arginine biosynthetic process"/>
    <property type="evidence" value="ECO:0007669"/>
    <property type="project" value="UniProtKB-UniPathway"/>
</dbReference>
<dbReference type="HAMAP" id="MF_00173">
    <property type="entry name" value="Arg_repressor"/>
    <property type="match status" value="1"/>
</dbReference>
<dbReference type="SUPFAM" id="SSF55252">
    <property type="entry name" value="C-terminal domain of arginine repressor"/>
    <property type="match status" value="1"/>
</dbReference>
<dbReference type="AlphaFoldDB" id="A0A0R1HUK6"/>
<dbReference type="RefSeq" id="WP_057973352.1">
    <property type="nucleotide sequence ID" value="NZ_AZDI01000001.1"/>
</dbReference>
<dbReference type="GeneID" id="83548685"/>
<dbReference type="PATRIC" id="fig|1423719.4.peg.28"/>
<dbReference type="PANTHER" id="PTHR34471:SF1">
    <property type="entry name" value="ARGININE REPRESSOR"/>
    <property type="match status" value="1"/>
</dbReference>
<gene>
    <name evidence="7" type="primary">argR</name>
    <name evidence="10" type="ORF">FC66_GL000030</name>
</gene>
<dbReference type="UniPathway" id="UPA00068"/>
<keyword evidence="7" id="KW-0055">Arginine biosynthesis</keyword>
<accession>A0A0R1HUK6</accession>
<dbReference type="PRINTS" id="PR01467">
    <property type="entry name" value="ARGREPRESSOR"/>
</dbReference>
<dbReference type="Proteomes" id="UP000051450">
    <property type="component" value="Unassembled WGS sequence"/>
</dbReference>
<comment type="caution">
    <text evidence="10">The sequence shown here is derived from an EMBL/GenBank/DDBJ whole genome shotgun (WGS) entry which is preliminary data.</text>
</comment>
<comment type="pathway">
    <text evidence="7">Amino-acid biosynthesis; L-arginine biosynthesis [regulation].</text>
</comment>
<dbReference type="InterPro" id="IPR020900">
    <property type="entry name" value="Arg_repress_DNA-bd"/>
</dbReference>
<dbReference type="Gene3D" id="3.30.1360.40">
    <property type="match status" value="1"/>
</dbReference>
<dbReference type="GO" id="GO:0003677">
    <property type="term" value="F:DNA binding"/>
    <property type="evidence" value="ECO:0007669"/>
    <property type="project" value="UniProtKB-KW"/>
</dbReference>
<dbReference type="Gene3D" id="1.10.10.10">
    <property type="entry name" value="Winged helix-like DNA-binding domain superfamily/Winged helix DNA-binding domain"/>
    <property type="match status" value="1"/>
</dbReference>
<dbReference type="InterPro" id="IPR036388">
    <property type="entry name" value="WH-like_DNA-bd_sf"/>
</dbReference>
<evidence type="ECO:0000259" key="9">
    <source>
        <dbReference type="Pfam" id="PF02863"/>
    </source>
</evidence>
<evidence type="ECO:0000259" key="8">
    <source>
        <dbReference type="Pfam" id="PF01316"/>
    </source>
</evidence>
<evidence type="ECO:0000256" key="6">
    <source>
        <dbReference type="ARBA" id="ARBA00023163"/>
    </source>
</evidence>
<feature type="domain" description="Arginine repressor C-terminal" evidence="9">
    <location>
        <begin position="82"/>
        <end position="144"/>
    </location>
</feature>
<proteinExistence type="inferred from homology"/>
<evidence type="ECO:0000256" key="1">
    <source>
        <dbReference type="ARBA" id="ARBA00004496"/>
    </source>
</evidence>
<dbReference type="InterPro" id="IPR001669">
    <property type="entry name" value="Arg_repress"/>
</dbReference>
<protein>
    <recommendedName>
        <fullName evidence="7">Arginine repressor</fullName>
    </recommendedName>
</protein>
<dbReference type="GO" id="GO:0051259">
    <property type="term" value="P:protein complex oligomerization"/>
    <property type="evidence" value="ECO:0007669"/>
    <property type="project" value="InterPro"/>
</dbReference>
<keyword evidence="11" id="KW-1185">Reference proteome</keyword>
<dbReference type="Pfam" id="PF02863">
    <property type="entry name" value="Arg_repressor_C"/>
    <property type="match status" value="1"/>
</dbReference>
<dbReference type="InterPro" id="IPR036251">
    <property type="entry name" value="Arg_repress_C_sf"/>
</dbReference>
<evidence type="ECO:0000256" key="2">
    <source>
        <dbReference type="ARBA" id="ARBA00008316"/>
    </source>
</evidence>
<name>A0A0R1HUK6_9LACO</name>
<evidence type="ECO:0000313" key="10">
    <source>
        <dbReference type="EMBL" id="KRK46407.1"/>
    </source>
</evidence>
<keyword evidence="3 7" id="KW-0963">Cytoplasm</keyword>
<comment type="function">
    <text evidence="7">Regulates arginine biosynthesis genes.</text>
</comment>
<evidence type="ECO:0000256" key="4">
    <source>
        <dbReference type="ARBA" id="ARBA00023015"/>
    </source>
</evidence>
<evidence type="ECO:0000256" key="5">
    <source>
        <dbReference type="ARBA" id="ARBA00023125"/>
    </source>
</evidence>
<dbReference type="PANTHER" id="PTHR34471">
    <property type="entry name" value="ARGININE REPRESSOR"/>
    <property type="match status" value="1"/>
</dbReference>
<keyword evidence="7" id="KW-0028">Amino-acid biosynthesis</keyword>
<sequence>MKKEIRQTKIEQLINKKIIATQDELISELDRTGIKATQATISRDIREMKIVKAQDEQGNLKYAIFKSGNLSEEVHLFEIIFEVVTSITEIQFMNVVKTIPSNGNLLAAIIDDFGFSDIVGTVAGHDTIMIISPNEQAAQRVHTIFMNHANPDNLV</sequence>
<evidence type="ECO:0000256" key="7">
    <source>
        <dbReference type="HAMAP-Rule" id="MF_00173"/>
    </source>
</evidence>
<dbReference type="GO" id="GO:1900079">
    <property type="term" value="P:regulation of arginine biosynthetic process"/>
    <property type="evidence" value="ECO:0007669"/>
    <property type="project" value="UniProtKB-UniRule"/>
</dbReference>
<dbReference type="OrthoDB" id="9807089at2"/>
<dbReference type="STRING" id="1423719.FC66_GL000030"/>
<dbReference type="InterPro" id="IPR036390">
    <property type="entry name" value="WH_DNA-bd_sf"/>
</dbReference>
<comment type="similarity">
    <text evidence="2 7">Belongs to the ArgR family.</text>
</comment>
<organism evidence="10 11">
    <name type="scientific">Dellaglioa algida DSM 15638</name>
    <dbReference type="NCBI Taxonomy" id="1423719"/>
    <lineage>
        <taxon>Bacteria</taxon>
        <taxon>Bacillati</taxon>
        <taxon>Bacillota</taxon>
        <taxon>Bacilli</taxon>
        <taxon>Lactobacillales</taxon>
        <taxon>Lactobacillaceae</taxon>
        <taxon>Dellaglioa</taxon>
    </lineage>
</organism>
<dbReference type="EMBL" id="AZDI01000001">
    <property type="protein sequence ID" value="KRK46407.1"/>
    <property type="molecule type" value="Genomic_DNA"/>
</dbReference>
<feature type="domain" description="Arginine repressor DNA-binding" evidence="8">
    <location>
        <begin position="1"/>
        <end position="67"/>
    </location>
</feature>
<comment type="subcellular location">
    <subcellularLocation>
        <location evidence="1 7">Cytoplasm</location>
    </subcellularLocation>
</comment>
<dbReference type="GO" id="GO:0003700">
    <property type="term" value="F:DNA-binding transcription factor activity"/>
    <property type="evidence" value="ECO:0007669"/>
    <property type="project" value="UniProtKB-UniRule"/>
</dbReference>
<reference evidence="10 11" key="1">
    <citation type="journal article" date="2015" name="Genome Announc.">
        <title>Expanding the biotechnology potential of lactobacilli through comparative genomics of 213 strains and associated genera.</title>
        <authorList>
            <person name="Sun Z."/>
            <person name="Harris H.M."/>
            <person name="McCann A."/>
            <person name="Guo C."/>
            <person name="Argimon S."/>
            <person name="Zhang W."/>
            <person name="Yang X."/>
            <person name="Jeffery I.B."/>
            <person name="Cooney J.C."/>
            <person name="Kagawa T.F."/>
            <person name="Liu W."/>
            <person name="Song Y."/>
            <person name="Salvetti E."/>
            <person name="Wrobel A."/>
            <person name="Rasinkangas P."/>
            <person name="Parkhill J."/>
            <person name="Rea M.C."/>
            <person name="O'Sullivan O."/>
            <person name="Ritari J."/>
            <person name="Douillard F.P."/>
            <person name="Paul Ross R."/>
            <person name="Yang R."/>
            <person name="Briner A.E."/>
            <person name="Felis G.E."/>
            <person name="de Vos W.M."/>
            <person name="Barrangou R."/>
            <person name="Klaenhammer T.R."/>
            <person name="Caufield P.W."/>
            <person name="Cui Y."/>
            <person name="Zhang H."/>
            <person name="O'Toole P.W."/>
        </authorList>
    </citation>
    <scope>NUCLEOTIDE SEQUENCE [LARGE SCALE GENOMIC DNA]</scope>
    <source>
        <strain evidence="10 11">DSM 15638</strain>
    </source>
</reference>
<evidence type="ECO:0000313" key="11">
    <source>
        <dbReference type="Proteomes" id="UP000051450"/>
    </source>
</evidence>
<keyword evidence="5 7" id="KW-0238">DNA-binding</keyword>
<evidence type="ECO:0000256" key="3">
    <source>
        <dbReference type="ARBA" id="ARBA00022490"/>
    </source>
</evidence>
<dbReference type="GO" id="GO:0005737">
    <property type="term" value="C:cytoplasm"/>
    <property type="evidence" value="ECO:0007669"/>
    <property type="project" value="UniProtKB-SubCell"/>
</dbReference>
<dbReference type="InterPro" id="IPR020899">
    <property type="entry name" value="Arg_repress_C"/>
</dbReference>
<dbReference type="GO" id="GO:0034618">
    <property type="term" value="F:arginine binding"/>
    <property type="evidence" value="ECO:0007669"/>
    <property type="project" value="InterPro"/>
</dbReference>
<dbReference type="SUPFAM" id="SSF46785">
    <property type="entry name" value="Winged helix' DNA-binding domain"/>
    <property type="match status" value="1"/>
</dbReference>
<keyword evidence="7" id="KW-0678">Repressor</keyword>
<keyword evidence="4 7" id="KW-0805">Transcription regulation</keyword>
<keyword evidence="6 7" id="KW-0804">Transcription</keyword>